<protein>
    <submittedName>
        <fullName evidence="1">Sporulation histidine kinase inhibitor Sda</fullName>
    </submittedName>
</protein>
<dbReference type="EMBL" id="JAWJBA010000001">
    <property type="protein sequence ID" value="MDV2683966.1"/>
    <property type="molecule type" value="Genomic_DNA"/>
</dbReference>
<dbReference type="Proteomes" id="UP001287282">
    <property type="component" value="Unassembled WGS sequence"/>
</dbReference>
<evidence type="ECO:0000313" key="1">
    <source>
        <dbReference type="EMBL" id="MDV2683966.1"/>
    </source>
</evidence>
<sequence>MLRHVLDEVLIEAYNKAVENGLNEEFIEILEMELAKRGGSLSAS</sequence>
<reference evidence="1 2" key="1">
    <citation type="submission" date="2023-10" db="EMBL/GenBank/DDBJ databases">
        <title>Screening of Alkalihalobacillus lindianensis BZ-TG-R113 and Its Alleviation of Salt Stress on Rapeseed Growth.</title>
        <authorList>
            <person name="Zhao B."/>
            <person name="Guo T."/>
        </authorList>
    </citation>
    <scope>NUCLEOTIDE SEQUENCE [LARGE SCALE GENOMIC DNA]</scope>
    <source>
        <strain evidence="1 2">BZ-TG-R113</strain>
    </source>
</reference>
<keyword evidence="2" id="KW-1185">Reference proteome</keyword>
<dbReference type="GO" id="GO:0004860">
    <property type="term" value="F:protein kinase inhibitor activity"/>
    <property type="evidence" value="ECO:0007669"/>
    <property type="project" value="UniProtKB-KW"/>
</dbReference>
<dbReference type="InterPro" id="IPR015064">
    <property type="entry name" value="Sda"/>
</dbReference>
<accession>A0ABU3X7T8</accession>
<evidence type="ECO:0000313" key="2">
    <source>
        <dbReference type="Proteomes" id="UP001287282"/>
    </source>
</evidence>
<gene>
    <name evidence="1" type="primary">sda</name>
    <name evidence="1" type="ORF">RYX56_06210</name>
</gene>
<dbReference type="SUPFAM" id="SSF100985">
    <property type="entry name" value="Sporulation inhibitor Sda"/>
    <property type="match status" value="1"/>
</dbReference>
<name>A0ABU3X7T8_9BACI</name>
<dbReference type="InterPro" id="IPR036916">
    <property type="entry name" value="Sda_sf"/>
</dbReference>
<organism evidence="1 2">
    <name type="scientific">Alkalihalophilus lindianensis</name>
    <dbReference type="NCBI Taxonomy" id="1630542"/>
    <lineage>
        <taxon>Bacteria</taxon>
        <taxon>Bacillati</taxon>
        <taxon>Bacillota</taxon>
        <taxon>Bacilli</taxon>
        <taxon>Bacillales</taxon>
        <taxon>Bacillaceae</taxon>
        <taxon>Alkalihalophilus</taxon>
    </lineage>
</organism>
<proteinExistence type="predicted"/>
<keyword evidence="1" id="KW-0649">Protein kinase inhibitor</keyword>
<comment type="caution">
    <text evidence="1">The sequence shown here is derived from an EMBL/GenBank/DDBJ whole genome shotgun (WGS) entry which is preliminary data.</text>
</comment>
<dbReference type="RefSeq" id="WP_317121316.1">
    <property type="nucleotide sequence ID" value="NZ_JAWJBA010000001.1"/>
</dbReference>
<dbReference type="Gene3D" id="1.10.287.1100">
    <property type="entry name" value="Sporulation inhibitor A"/>
    <property type="match status" value="1"/>
</dbReference>
<dbReference type="Pfam" id="PF08970">
    <property type="entry name" value="Sda"/>
    <property type="match status" value="1"/>
</dbReference>